<dbReference type="InterPro" id="IPR045180">
    <property type="entry name" value="La_dom_prot"/>
</dbReference>
<feature type="compositionally biased region" description="Polar residues" evidence="3">
    <location>
        <begin position="362"/>
        <end position="371"/>
    </location>
</feature>
<feature type="compositionally biased region" description="Polar residues" evidence="3">
    <location>
        <begin position="121"/>
        <end position="130"/>
    </location>
</feature>
<dbReference type="GO" id="GO:0005829">
    <property type="term" value="C:cytosol"/>
    <property type="evidence" value="ECO:0007669"/>
    <property type="project" value="TreeGrafter"/>
</dbReference>
<dbReference type="InterPro" id="IPR036390">
    <property type="entry name" value="WH_DNA-bd_sf"/>
</dbReference>
<dbReference type="GO" id="GO:0048255">
    <property type="term" value="P:mRNA stabilization"/>
    <property type="evidence" value="ECO:0007669"/>
    <property type="project" value="InterPro"/>
</dbReference>
<evidence type="ECO:0000256" key="3">
    <source>
        <dbReference type="SAM" id="MobiDB-lite"/>
    </source>
</evidence>
<keyword evidence="1 2" id="KW-0694">RNA-binding</keyword>
<dbReference type="InParanoid" id="A0A3N4KWU5"/>
<keyword evidence="6" id="KW-1185">Reference proteome</keyword>
<dbReference type="PANTHER" id="PTHR22792">
    <property type="entry name" value="LUPUS LA PROTEIN-RELATED"/>
    <property type="match status" value="1"/>
</dbReference>
<dbReference type="GO" id="GO:0010494">
    <property type="term" value="C:cytoplasmic stress granule"/>
    <property type="evidence" value="ECO:0007669"/>
    <property type="project" value="TreeGrafter"/>
</dbReference>
<proteinExistence type="predicted"/>
<accession>A0A3N4KWU5</accession>
<feature type="region of interest" description="Disordered" evidence="3">
    <location>
        <begin position="21"/>
        <end position="517"/>
    </location>
</feature>
<dbReference type="OrthoDB" id="340227at2759"/>
<dbReference type="CDD" id="cd07323">
    <property type="entry name" value="LAM"/>
    <property type="match status" value="1"/>
</dbReference>
<dbReference type="GO" id="GO:0045727">
    <property type="term" value="P:positive regulation of translation"/>
    <property type="evidence" value="ECO:0007669"/>
    <property type="project" value="TreeGrafter"/>
</dbReference>
<dbReference type="Pfam" id="PF05383">
    <property type="entry name" value="La"/>
    <property type="match status" value="1"/>
</dbReference>
<evidence type="ECO:0000259" key="4">
    <source>
        <dbReference type="PROSITE" id="PS50961"/>
    </source>
</evidence>
<dbReference type="Gene3D" id="1.10.10.10">
    <property type="entry name" value="Winged helix-like DNA-binding domain superfamily/Winged helix DNA-binding domain"/>
    <property type="match status" value="1"/>
</dbReference>
<feature type="compositionally biased region" description="Basic and acidic residues" evidence="3">
    <location>
        <begin position="183"/>
        <end position="193"/>
    </location>
</feature>
<dbReference type="Pfam" id="PF21071">
    <property type="entry name" value="LARP1_HEAT"/>
    <property type="match status" value="1"/>
</dbReference>
<name>A0A3N4KWU5_9PEZI</name>
<dbReference type="GO" id="GO:0000339">
    <property type="term" value="F:RNA cap binding"/>
    <property type="evidence" value="ECO:0007669"/>
    <property type="project" value="InterPro"/>
</dbReference>
<evidence type="ECO:0000313" key="5">
    <source>
        <dbReference type="EMBL" id="RPB14997.1"/>
    </source>
</evidence>
<dbReference type="SMART" id="SM00715">
    <property type="entry name" value="LA"/>
    <property type="match status" value="1"/>
</dbReference>
<feature type="region of interest" description="Disordered" evidence="3">
    <location>
        <begin position="636"/>
        <end position="682"/>
    </location>
</feature>
<feature type="compositionally biased region" description="Basic and acidic residues" evidence="3">
    <location>
        <begin position="242"/>
        <end position="256"/>
    </location>
</feature>
<dbReference type="STRING" id="1392247.A0A3N4KWU5"/>
<organism evidence="5 6">
    <name type="scientific">Morchella conica CCBAS932</name>
    <dbReference type="NCBI Taxonomy" id="1392247"/>
    <lineage>
        <taxon>Eukaryota</taxon>
        <taxon>Fungi</taxon>
        <taxon>Dikarya</taxon>
        <taxon>Ascomycota</taxon>
        <taxon>Pezizomycotina</taxon>
        <taxon>Pezizomycetes</taxon>
        <taxon>Pezizales</taxon>
        <taxon>Morchellaceae</taxon>
        <taxon>Morchella</taxon>
    </lineage>
</organism>
<dbReference type="AlphaFoldDB" id="A0A3N4KWU5"/>
<feature type="compositionally biased region" description="Basic and acidic residues" evidence="3">
    <location>
        <begin position="372"/>
        <end position="384"/>
    </location>
</feature>
<reference evidence="5 6" key="1">
    <citation type="journal article" date="2018" name="Nat. Ecol. Evol.">
        <title>Pezizomycetes genomes reveal the molecular basis of ectomycorrhizal truffle lifestyle.</title>
        <authorList>
            <person name="Murat C."/>
            <person name="Payen T."/>
            <person name="Noel B."/>
            <person name="Kuo A."/>
            <person name="Morin E."/>
            <person name="Chen J."/>
            <person name="Kohler A."/>
            <person name="Krizsan K."/>
            <person name="Balestrini R."/>
            <person name="Da Silva C."/>
            <person name="Montanini B."/>
            <person name="Hainaut M."/>
            <person name="Levati E."/>
            <person name="Barry K.W."/>
            <person name="Belfiori B."/>
            <person name="Cichocki N."/>
            <person name="Clum A."/>
            <person name="Dockter R.B."/>
            <person name="Fauchery L."/>
            <person name="Guy J."/>
            <person name="Iotti M."/>
            <person name="Le Tacon F."/>
            <person name="Lindquist E.A."/>
            <person name="Lipzen A."/>
            <person name="Malagnac F."/>
            <person name="Mello A."/>
            <person name="Molinier V."/>
            <person name="Miyauchi S."/>
            <person name="Poulain J."/>
            <person name="Riccioni C."/>
            <person name="Rubini A."/>
            <person name="Sitrit Y."/>
            <person name="Splivallo R."/>
            <person name="Traeger S."/>
            <person name="Wang M."/>
            <person name="Zifcakova L."/>
            <person name="Wipf D."/>
            <person name="Zambonelli A."/>
            <person name="Paolocci F."/>
            <person name="Nowrousian M."/>
            <person name="Ottonello S."/>
            <person name="Baldrian P."/>
            <person name="Spatafora J.W."/>
            <person name="Henrissat B."/>
            <person name="Nagy L.G."/>
            <person name="Aury J.M."/>
            <person name="Wincker P."/>
            <person name="Grigoriev I.V."/>
            <person name="Bonfante P."/>
            <person name="Martin F.M."/>
        </authorList>
    </citation>
    <scope>NUCLEOTIDE SEQUENCE [LARGE SCALE GENOMIC DNA]</scope>
    <source>
        <strain evidence="5 6">CCBAS932</strain>
    </source>
</reference>
<feature type="compositionally biased region" description="Polar residues" evidence="3">
    <location>
        <begin position="25"/>
        <end position="73"/>
    </location>
</feature>
<gene>
    <name evidence="5" type="ORF">P167DRAFT_552247</name>
</gene>
<dbReference type="PROSITE" id="PS50961">
    <property type="entry name" value="HTH_LA"/>
    <property type="match status" value="1"/>
</dbReference>
<dbReference type="EMBL" id="ML119115">
    <property type="protein sequence ID" value="RPB14997.1"/>
    <property type="molecule type" value="Genomic_DNA"/>
</dbReference>
<protein>
    <recommendedName>
        <fullName evidence="4">HTH La-type RNA-binding domain-containing protein</fullName>
    </recommendedName>
</protein>
<evidence type="ECO:0000313" key="6">
    <source>
        <dbReference type="Proteomes" id="UP000277580"/>
    </source>
</evidence>
<evidence type="ECO:0000256" key="1">
    <source>
        <dbReference type="ARBA" id="ARBA00022884"/>
    </source>
</evidence>
<feature type="compositionally biased region" description="Polar residues" evidence="3">
    <location>
        <begin position="460"/>
        <end position="486"/>
    </location>
</feature>
<dbReference type="InterPro" id="IPR006607">
    <property type="entry name" value="DM15"/>
</dbReference>
<dbReference type="PANTHER" id="PTHR22792:SF132">
    <property type="entry name" value="LA-RELATED PROTEIN 1"/>
    <property type="match status" value="1"/>
</dbReference>
<feature type="compositionally biased region" description="Polar residues" evidence="3">
    <location>
        <begin position="84"/>
        <end position="94"/>
    </location>
</feature>
<sequence length="968" mass="104472">MTTTSASRPINSSEATFSYAAAASGKNSASPAPANKPQTAGLSKPTVPSSNVAGTSVTPATGTSTPQSTSITDSHLKTNGDAIAQSSSAVSSPNLGVGSAPTLPKEDESASSMSEDKGSSWEKQSQTAGSRTPDISKVTDLVPAALPAVNPWKPSPTTPASPSNAIVAKDNVDKSPFGEGSDVAEKERSKEGSSGKSTDAGRANGFASKEDGPAIRKTPKRYPPPEKEATAPVLPPPIAQDEVEKAKRDKDEKDKPASSVLRPGRGSTWVPVAITIPHVPPFAKQPGRGGKGARGGRDGSSRGGLSTHTGSTFGAGVAVEGDRGRQGSNSGASRGAYQGRPGKRATSAGGTTQRREKDSAVSPETASAGTQTHDRARQGSRSDDPNFVPQDRTHHNANGHYHPRERVYNNQSFNSNRPEHHGGDNASSHGPGERGRGNFYNQQHINGHNGAHHQNPGPHFTSTPPHFNAHQTNGQYPAQNSQSSQRPFRGSRSHQGPNNGNYSNRYPNPNMQPPPQIYMPSYPLPYDFSMISPTGIPPPIEYAGISEIIAQIEYYFSVDNLCKDVWLRERMDSDGFVKLSLVAGFPRIRNLTTDMNILREACLRSHEIQIAHGVDEFHVRKAVGWETWILSEKERDPSAQCDQSSWQIDPRQRSQQNSNSGSPLEMSGSAAPFMPGPIRGQGQNAITPGAPPFVPSGIFPPVFATTPLSANVPEFSPNGAVYLNGTAENSRPVPDEFFIEDSQRLVVVTRRPGHTSPLGSPSMSGINGVGTNGSTSAIVNRPSFGLDSEVGWLLKEDNQSLESDSYIHRLYPHALLQAQQQRESSGATKNSEMITLYKFWSHFLCAKFNNLMYEDFRRYAFSDADASQRFGLECIYKFYENGLVTREHFHDKLIQDLVALVKKDVKNGQDLGLEKLKSFLSNPQLSVERKQKIESFVDSELQFVLQNGVESKDGLVESYAAVRDAYTL</sequence>
<dbReference type="Proteomes" id="UP000277580">
    <property type="component" value="Unassembled WGS sequence"/>
</dbReference>
<feature type="compositionally biased region" description="Basic and acidic residues" evidence="3">
    <location>
        <begin position="104"/>
        <end position="120"/>
    </location>
</feature>
<dbReference type="InterPro" id="IPR036388">
    <property type="entry name" value="WH-like_DNA-bd_sf"/>
</dbReference>
<feature type="compositionally biased region" description="Polar residues" evidence="3">
    <location>
        <begin position="493"/>
        <end position="509"/>
    </location>
</feature>
<feature type="domain" description="HTH La-type RNA-binding" evidence="4">
    <location>
        <begin position="538"/>
        <end position="627"/>
    </location>
</feature>
<dbReference type="SMART" id="SM00684">
    <property type="entry name" value="DM15"/>
    <property type="match status" value="2"/>
</dbReference>
<evidence type="ECO:0000256" key="2">
    <source>
        <dbReference type="PROSITE-ProRule" id="PRU00332"/>
    </source>
</evidence>
<dbReference type="InterPro" id="IPR006630">
    <property type="entry name" value="La_HTH"/>
</dbReference>
<dbReference type="SUPFAM" id="SSF46785">
    <property type="entry name" value="Winged helix' DNA-binding domain"/>
    <property type="match status" value="1"/>
</dbReference>